<sequence length="113" mass="12854">MDSFQSQSVKLPRFQMPTEALKSHVPFTSLTKETSIKPVIYGIYTGEYREPLRERVHRMRNGRHALTPLRPDTPMPSKHTSSSSTKIPVTPSDLQSIPQCPRAPLKNKANELR</sequence>
<reference evidence="1" key="1">
    <citation type="submission" date="2022-10" db="EMBL/GenBank/DDBJ databases">
        <title>Genome Sequence of Xylaria curta.</title>
        <authorList>
            <person name="Buettner E."/>
        </authorList>
    </citation>
    <scope>NUCLEOTIDE SEQUENCE</scope>
    <source>
        <strain evidence="1">Babe10</strain>
    </source>
</reference>
<accession>A0ACC1P9H4</accession>
<evidence type="ECO:0000313" key="2">
    <source>
        <dbReference type="Proteomes" id="UP001143856"/>
    </source>
</evidence>
<name>A0ACC1P9H4_9PEZI</name>
<proteinExistence type="predicted"/>
<dbReference type="EMBL" id="JAPDGR010000594">
    <property type="protein sequence ID" value="KAJ2988886.1"/>
    <property type="molecule type" value="Genomic_DNA"/>
</dbReference>
<protein>
    <submittedName>
        <fullName evidence="1">Uncharacterized protein</fullName>
    </submittedName>
</protein>
<keyword evidence="2" id="KW-1185">Reference proteome</keyword>
<comment type="caution">
    <text evidence="1">The sequence shown here is derived from an EMBL/GenBank/DDBJ whole genome shotgun (WGS) entry which is preliminary data.</text>
</comment>
<dbReference type="Proteomes" id="UP001143856">
    <property type="component" value="Unassembled WGS sequence"/>
</dbReference>
<evidence type="ECO:0000313" key="1">
    <source>
        <dbReference type="EMBL" id="KAJ2988886.1"/>
    </source>
</evidence>
<organism evidence="1 2">
    <name type="scientific">Xylaria curta</name>
    <dbReference type="NCBI Taxonomy" id="42375"/>
    <lineage>
        <taxon>Eukaryota</taxon>
        <taxon>Fungi</taxon>
        <taxon>Dikarya</taxon>
        <taxon>Ascomycota</taxon>
        <taxon>Pezizomycotina</taxon>
        <taxon>Sordariomycetes</taxon>
        <taxon>Xylariomycetidae</taxon>
        <taxon>Xylariales</taxon>
        <taxon>Xylariaceae</taxon>
        <taxon>Xylaria</taxon>
    </lineage>
</organism>
<gene>
    <name evidence="1" type="ORF">NUW58_g3744</name>
</gene>